<evidence type="ECO:0000313" key="4">
    <source>
        <dbReference type="Proteomes" id="UP001384579"/>
    </source>
</evidence>
<gene>
    <name evidence="3" type="ORF">WMG39_28560</name>
</gene>
<reference evidence="3 4" key="1">
    <citation type="journal article" date="2020" name="Harmful Algae">
        <title>Molecular and morphological characterization of a novel dihydroanatoxin-a producing Microcoleus species (cyanobacteria) from the Russian River, California, USA.</title>
        <authorList>
            <person name="Conklin K.Y."/>
            <person name="Stancheva R."/>
            <person name="Otten T.G."/>
            <person name="Fadness R."/>
            <person name="Boyer G.L."/>
            <person name="Read B."/>
            <person name="Zhang X."/>
            <person name="Sheath R.G."/>
        </authorList>
    </citation>
    <scope>NUCLEOTIDE SEQUENCE [LARGE SCALE GENOMIC DNA]</scope>
    <source>
        <strain evidence="3 4">PTRS2</strain>
    </source>
</reference>
<evidence type="ECO:0000259" key="2">
    <source>
        <dbReference type="Pfam" id="PF07282"/>
    </source>
</evidence>
<proteinExistence type="predicted"/>
<comment type="caution">
    <text evidence="3">The sequence shown here is derived from an EMBL/GenBank/DDBJ whole genome shotgun (WGS) entry which is preliminary data.</text>
</comment>
<dbReference type="InterPro" id="IPR051491">
    <property type="entry name" value="Recombinase/Transposase-rel"/>
</dbReference>
<dbReference type="Proteomes" id="UP001384579">
    <property type="component" value="Unassembled WGS sequence"/>
</dbReference>
<dbReference type="Pfam" id="PF07282">
    <property type="entry name" value="Cas12f1-like_TNB"/>
    <property type="match status" value="1"/>
</dbReference>
<dbReference type="PANTHER" id="PTHR36172">
    <property type="match status" value="1"/>
</dbReference>
<keyword evidence="1" id="KW-0238">DNA-binding</keyword>
<keyword evidence="4" id="KW-1185">Reference proteome</keyword>
<organism evidence="3 4">
    <name type="scientific">Microcoleus anatoxicus PTRS2</name>
    <dbReference type="NCBI Taxonomy" id="2705321"/>
    <lineage>
        <taxon>Bacteria</taxon>
        <taxon>Bacillati</taxon>
        <taxon>Cyanobacteriota</taxon>
        <taxon>Cyanophyceae</taxon>
        <taxon>Oscillatoriophycideae</taxon>
        <taxon>Oscillatoriales</taxon>
        <taxon>Microcoleaceae</taxon>
        <taxon>Microcoleus</taxon>
        <taxon>Microcoleus anatoxicus</taxon>
    </lineage>
</organism>
<dbReference type="EMBL" id="JBBLXS010000750">
    <property type="protein sequence ID" value="MEK0188769.1"/>
    <property type="molecule type" value="Genomic_DNA"/>
</dbReference>
<feature type="domain" description="Cas12f1-like TNB" evidence="2">
    <location>
        <begin position="281"/>
        <end position="346"/>
    </location>
</feature>
<accession>A0ABU8YWH6</accession>
<protein>
    <submittedName>
        <fullName evidence="3">Transposase</fullName>
    </submittedName>
</protein>
<evidence type="ECO:0000256" key="1">
    <source>
        <dbReference type="ARBA" id="ARBA00023125"/>
    </source>
</evidence>
<dbReference type="InterPro" id="IPR010095">
    <property type="entry name" value="Cas12f1-like_TNB"/>
</dbReference>
<evidence type="ECO:0000313" key="3">
    <source>
        <dbReference type="EMBL" id="MEK0188769.1"/>
    </source>
</evidence>
<dbReference type="NCBIfam" id="NF040570">
    <property type="entry name" value="guided_TnpB"/>
    <property type="match status" value="1"/>
</dbReference>
<sequence>MRVYPETKLAAVWRTWIAASRWCYNQAIATLKTQKIGKYDLRKQIMDAAPEWIKQQPYNPRQLAVFQAFEAHKAAKKSGGSAKFRTLRAPSQTIRFQTDNWKTDTFYPQATKGLNFKSAEPIVEVMQHEPSLSLINGQWFISYAIDEVKPAPSNSGLVIALDPGVRTFMTGFDGQEILEIGKYDIGRIYRLARHLDKLMSRVGHSKGRSFKRLRYCLRKAASKIRIKIKNLVSELHKKTAKYLCHKYKVIFLPTFETQQMVKKGKRRLNTKTARAMVTLSHYKFKQTLKHQAAKYGCAVVDVTEEYTSETCSKCGRVHTKLGGNKYFTCPSCGHKLDRDLNGAFNILLKALRDTSLTGIITDFQVLPYSVISDCRELPG</sequence>
<name>A0ABU8YWH6_9CYAN</name>
<dbReference type="PANTHER" id="PTHR36172:SF1">
    <property type="entry name" value="RESOLVASE-RELATED"/>
    <property type="match status" value="1"/>
</dbReference>